<evidence type="ECO:0000313" key="2">
    <source>
        <dbReference type="EMBL" id="KAF9761890.1"/>
    </source>
</evidence>
<evidence type="ECO:0000256" key="1">
    <source>
        <dbReference type="SAM" id="Phobius"/>
    </source>
</evidence>
<dbReference type="Proteomes" id="UP000740883">
    <property type="component" value="Unassembled WGS sequence"/>
</dbReference>
<comment type="caution">
    <text evidence="2">The sequence shown here is derived from an EMBL/GenBank/DDBJ whole genome shotgun (WGS) entry which is preliminary data.</text>
</comment>
<keyword evidence="1" id="KW-0812">Transmembrane</keyword>
<reference evidence="2 3" key="1">
    <citation type="journal article" date="2020" name="Genome Biol. Evol.">
        <title>Comparative genomics of strictly vertically transmitted, feminizing microsporidia endosymbionts of amphipod crustaceans.</title>
        <authorList>
            <person name="Cormier A."/>
            <person name="Chebbi M.A."/>
            <person name="Giraud I."/>
            <person name="Wattier R."/>
            <person name="Teixeira M."/>
            <person name="Gilbert C."/>
            <person name="Rigaud T."/>
            <person name="Cordaux R."/>
        </authorList>
    </citation>
    <scope>NUCLEOTIDE SEQUENCE [LARGE SCALE GENOMIC DNA]</scope>
    <source>
        <strain evidence="2 3">Ou3-Ou53</strain>
    </source>
</reference>
<name>A0A9P6KYR0_9MICR</name>
<accession>A0A9P6KYR0</accession>
<keyword evidence="3" id="KW-1185">Reference proteome</keyword>
<dbReference type="EMBL" id="SBJO01000247">
    <property type="protein sequence ID" value="KAF9761890.1"/>
    <property type="molecule type" value="Genomic_DNA"/>
</dbReference>
<dbReference type="AlphaFoldDB" id="A0A9P6KYR0"/>
<gene>
    <name evidence="2" type="ORF">NGRA_2351</name>
</gene>
<keyword evidence="1" id="KW-1133">Transmembrane helix</keyword>
<sequence length="191" mass="21450">MVAKTISIVICILSILLIGVLVVSVVLSVKKLNSIDFLLEKANKNITPELKTMYGLTDKQCEQVYAGMFILSAISEEDTKKIMRLEDKKIKKIAEGKLNLRFVLASDIKEQINEDFGSGTIPKKIVDLIKTPSNVLEFNEDFRTTVEKLISDYKTKETLLRKKINNVKNYNIVEAIIAAMPELLSSLVVSE</sequence>
<proteinExistence type="predicted"/>
<protein>
    <submittedName>
        <fullName evidence="2">Uncharacterized protein</fullName>
    </submittedName>
</protein>
<feature type="transmembrane region" description="Helical" evidence="1">
    <location>
        <begin position="6"/>
        <end position="29"/>
    </location>
</feature>
<evidence type="ECO:0000313" key="3">
    <source>
        <dbReference type="Proteomes" id="UP000740883"/>
    </source>
</evidence>
<keyword evidence="1" id="KW-0472">Membrane</keyword>
<organism evidence="2 3">
    <name type="scientific">Nosema granulosis</name>
    <dbReference type="NCBI Taxonomy" id="83296"/>
    <lineage>
        <taxon>Eukaryota</taxon>
        <taxon>Fungi</taxon>
        <taxon>Fungi incertae sedis</taxon>
        <taxon>Microsporidia</taxon>
        <taxon>Nosematidae</taxon>
        <taxon>Nosema</taxon>
    </lineage>
</organism>